<name>E7GL51_CLOS6</name>
<gene>
    <name evidence="3" type="ORF">HMPREF9474_01640</name>
</gene>
<dbReference type="eggNOG" id="COG0119">
    <property type="taxonomic scope" value="Bacteria"/>
</dbReference>
<dbReference type="PANTHER" id="PTHR10277:SF9">
    <property type="entry name" value="2-ISOPROPYLMALATE SYNTHASE 1, CHLOROPLASTIC-RELATED"/>
    <property type="match status" value="1"/>
</dbReference>
<dbReference type="CDD" id="cd07944">
    <property type="entry name" value="DRE_TIM_HOA_like"/>
    <property type="match status" value="1"/>
</dbReference>
<dbReference type="STRING" id="1512.GCA_900049235_01791"/>
<keyword evidence="4" id="KW-1185">Reference proteome</keyword>
<sequence>MGFIKLLDCTLRDGGHINQGKFGYNVIKSIVSNLVKAGIDIIEIGFLWDSPTDKDTARFHTISELKELLPKDMGASKISLMADNVDLTHLEDNDGTVEYIRLSFRKKEFMWAEQNAKVLMKKGYKVYINPIHGSAISDKDYLQIIERVNKLKPYGFSIVDTFGALRQEDLGRIYYLIEHNLDKDITVGLHLHANLGLAYSLAQYILNIAAPTRNITIDGSLYGMGKVPGNLCIEQIMDYMNVTYRKQYSTEPVYDAIDDYIMPIYEKVTWGYAIPYALSAQYSVHRTYAEFFQEKERLHTKDMRRLLGSIDKEHKEIFNIKYAEELYSKYINVEVDDALALSTIKSELTNYDDIIILAPGASIQAFDIKKYKFNNACVISVNFVYDKSDIDFVFFTNSKRIDNCGRVFDREKMLITSNLIKDVEKVHLIFSRNELVYHDDVYCDDSTLMLINLLNRIERKKIHVAGFDGFLKNKNNFYDISYERTVRKDDYDADTRKKILKRTYSSMQINFLTPSLYQS</sequence>
<proteinExistence type="predicted"/>
<reference evidence="3 4" key="1">
    <citation type="submission" date="2010-12" db="EMBL/GenBank/DDBJ databases">
        <title>The Genome Sequence of Clostridium symbiosum strain WAL-14163.</title>
        <authorList>
            <person name="Earl A."/>
            <person name="Ward D."/>
            <person name="Feldgarden M."/>
            <person name="Gevers D."/>
            <person name="Finegold S.M."/>
            <person name="Summanen P.H."/>
            <person name="Molitoris D.R."/>
            <person name="Vaisanen M.L."/>
            <person name="Daigneault M."/>
            <person name="Young S.K."/>
            <person name="Zeng Q."/>
            <person name="Gargeya S."/>
            <person name="Fitzgerald M."/>
            <person name="Haas B."/>
            <person name="Abouelleil A."/>
            <person name="Alvarado L."/>
            <person name="Arachchi H.M."/>
            <person name="Berlin A."/>
            <person name="Brown A."/>
            <person name="Chapman S.B."/>
            <person name="Chen Z."/>
            <person name="Dunbar C."/>
            <person name="Freedman E."/>
            <person name="Gearin G."/>
            <person name="Gellesch M."/>
            <person name="Goldberg J."/>
            <person name="Griggs A."/>
            <person name="Gujja S."/>
            <person name="Heilman E."/>
            <person name="Heiman D."/>
            <person name="Howarth C."/>
            <person name="Larson L."/>
            <person name="Lui A."/>
            <person name="MacDonald P.J.P."/>
            <person name="Mehta T."/>
            <person name="Montmayeur A."/>
            <person name="Murphy C."/>
            <person name="Neiman D."/>
            <person name="Pearson M."/>
            <person name="Priest M."/>
            <person name="Roberts A."/>
            <person name="Saif S."/>
            <person name="Shea T."/>
            <person name="Shenoy N."/>
            <person name="Sisk P."/>
            <person name="Stolte C."/>
            <person name="Sykes S."/>
            <person name="White J."/>
            <person name="Yandava C."/>
            <person name="Nusbaum C."/>
            <person name="Birren B."/>
        </authorList>
    </citation>
    <scope>NUCLEOTIDE SEQUENCE [LARGE SCALE GENOMIC DNA]</scope>
    <source>
        <strain evidence="3 4">WAL-14163</strain>
    </source>
</reference>
<dbReference type="AlphaFoldDB" id="E7GL51"/>
<dbReference type="RefSeq" id="WP_003499763.1">
    <property type="nucleotide sequence ID" value="NZ_GL834308.1"/>
</dbReference>
<dbReference type="SUPFAM" id="SSF51569">
    <property type="entry name" value="Aldolase"/>
    <property type="match status" value="1"/>
</dbReference>
<dbReference type="EMBL" id="ADLQ01000037">
    <property type="protein sequence ID" value="EGA94435.1"/>
    <property type="molecule type" value="Genomic_DNA"/>
</dbReference>
<organism evidence="3 4">
    <name type="scientific">Clostridium symbiosum (strain WAL-14163)</name>
    <dbReference type="NCBI Taxonomy" id="742740"/>
    <lineage>
        <taxon>Bacteria</taxon>
        <taxon>Bacillati</taxon>
        <taxon>Bacillota</taxon>
        <taxon>Clostridia</taxon>
        <taxon>Lachnospirales</taxon>
        <taxon>Lachnospiraceae</taxon>
        <taxon>Otoolea</taxon>
    </lineage>
</organism>
<protein>
    <submittedName>
        <fullName evidence="3">Isopropylmalate/homocitrate/citramalate synthase</fullName>
    </submittedName>
</protein>
<dbReference type="Pfam" id="PF00682">
    <property type="entry name" value="HMGL-like"/>
    <property type="match status" value="1"/>
</dbReference>
<dbReference type="InterPro" id="IPR050073">
    <property type="entry name" value="2-IPM_HCS-like"/>
</dbReference>
<dbReference type="InterPro" id="IPR013785">
    <property type="entry name" value="Aldolase_TIM"/>
</dbReference>
<keyword evidence="1" id="KW-0464">Manganese</keyword>
<comment type="caution">
    <text evidence="3">The sequence shown here is derived from an EMBL/GenBank/DDBJ whole genome shotgun (WGS) entry which is preliminary data.</text>
</comment>
<dbReference type="HOGENOM" id="CLU_037512_0_0_9"/>
<dbReference type="PANTHER" id="PTHR10277">
    <property type="entry name" value="HOMOCITRATE SYNTHASE-RELATED"/>
    <property type="match status" value="1"/>
</dbReference>
<evidence type="ECO:0000259" key="2">
    <source>
        <dbReference type="Pfam" id="PF00682"/>
    </source>
</evidence>
<dbReference type="InterPro" id="IPR000891">
    <property type="entry name" value="PYR_CT"/>
</dbReference>
<evidence type="ECO:0000313" key="4">
    <source>
        <dbReference type="Proteomes" id="UP000002970"/>
    </source>
</evidence>
<accession>E7GL51</accession>
<dbReference type="Gene3D" id="3.20.20.70">
    <property type="entry name" value="Aldolase class I"/>
    <property type="match status" value="1"/>
</dbReference>
<evidence type="ECO:0000313" key="3">
    <source>
        <dbReference type="EMBL" id="EGA94435.1"/>
    </source>
</evidence>
<feature type="domain" description="Pyruvate carboxyltransferase" evidence="2">
    <location>
        <begin position="4"/>
        <end position="242"/>
    </location>
</feature>
<dbReference type="GO" id="GO:0009098">
    <property type="term" value="P:L-leucine biosynthetic process"/>
    <property type="evidence" value="ECO:0007669"/>
    <property type="project" value="TreeGrafter"/>
</dbReference>
<evidence type="ECO:0000256" key="1">
    <source>
        <dbReference type="ARBA" id="ARBA00023211"/>
    </source>
</evidence>
<dbReference type="Proteomes" id="UP000002970">
    <property type="component" value="Unassembled WGS sequence"/>
</dbReference>
<dbReference type="GO" id="GO:0003852">
    <property type="term" value="F:2-isopropylmalate synthase activity"/>
    <property type="evidence" value="ECO:0007669"/>
    <property type="project" value="TreeGrafter"/>
</dbReference>